<name>A0ABN8V289_STRGL</name>
<evidence type="ECO:0000313" key="2">
    <source>
        <dbReference type="Proteomes" id="UP001154015"/>
    </source>
</evidence>
<gene>
    <name evidence="1" type="ORF">SGL43_03683</name>
</gene>
<keyword evidence="2" id="KW-1185">Reference proteome</keyword>
<evidence type="ECO:0000313" key="1">
    <source>
        <dbReference type="EMBL" id="CAH9416657.1"/>
    </source>
</evidence>
<organism evidence="1 2">
    <name type="scientific">Streptomyces globisporus</name>
    <dbReference type="NCBI Taxonomy" id="1908"/>
    <lineage>
        <taxon>Bacteria</taxon>
        <taxon>Bacillati</taxon>
        <taxon>Actinomycetota</taxon>
        <taxon>Actinomycetes</taxon>
        <taxon>Kitasatosporales</taxon>
        <taxon>Streptomycetaceae</taxon>
        <taxon>Streptomyces</taxon>
    </lineage>
</organism>
<comment type="caution">
    <text evidence="1">The sequence shown here is derived from an EMBL/GenBank/DDBJ whole genome shotgun (WGS) entry which is preliminary data.</text>
</comment>
<dbReference type="EMBL" id="CAKXYP010000009">
    <property type="protein sequence ID" value="CAH9416657.1"/>
    <property type="molecule type" value="Genomic_DNA"/>
</dbReference>
<dbReference type="RefSeq" id="WP_234877733.1">
    <property type="nucleotide sequence ID" value="NZ_CAKXYP010000009.1"/>
</dbReference>
<proteinExistence type="predicted"/>
<reference evidence="1" key="1">
    <citation type="submission" date="2022-03" db="EMBL/GenBank/DDBJ databases">
        <authorList>
            <person name="Leyn A S."/>
        </authorList>
    </citation>
    <scope>NUCLEOTIDE SEQUENCE</scope>
    <source>
        <strain evidence="1">Streptomyces globisporus 4-3</strain>
    </source>
</reference>
<sequence length="99" mass="10580">MTCPPSGGADGFVGYTDPAAAVAEVEEGVYQVNTSWIDAAGDGQELRHAVIPEVKVTRDMTVTLDARDTVPVEIRTPRPAEQRGILSYQTYRERSGAGG</sequence>
<dbReference type="Proteomes" id="UP001154015">
    <property type="component" value="Unassembled WGS sequence"/>
</dbReference>
<accession>A0ABN8V289</accession>
<protein>
    <submittedName>
        <fullName evidence="1">Probable secreted peptidase</fullName>
    </submittedName>
</protein>